<accession>A0A0F9JUS6</accession>
<sequence length="131" mass="15111">MDILFSTIPKVESRFNIKLVKDQKMNMTIISQEYAKLNDALARIYKEKDKKLYIVDERGELRFIADYSFALSEFETVHPSKAGDDMNAVNPFLLDLARNPTTLSKIKEEMEREMSEVANLIKKTSGNQMTL</sequence>
<comment type="caution">
    <text evidence="1">The sequence shown here is derived from an EMBL/GenBank/DDBJ whole genome shotgun (WGS) entry which is preliminary data.</text>
</comment>
<evidence type="ECO:0000313" key="1">
    <source>
        <dbReference type="EMBL" id="KKM13608.1"/>
    </source>
</evidence>
<gene>
    <name evidence="1" type="ORF">LCGC14_1714490</name>
</gene>
<reference evidence="1" key="1">
    <citation type="journal article" date="2015" name="Nature">
        <title>Complex archaea that bridge the gap between prokaryotes and eukaryotes.</title>
        <authorList>
            <person name="Spang A."/>
            <person name="Saw J.H."/>
            <person name="Jorgensen S.L."/>
            <person name="Zaremba-Niedzwiedzka K."/>
            <person name="Martijn J."/>
            <person name="Lind A.E."/>
            <person name="van Eijk R."/>
            <person name="Schleper C."/>
            <person name="Guy L."/>
            <person name="Ettema T.J."/>
        </authorList>
    </citation>
    <scope>NUCLEOTIDE SEQUENCE</scope>
</reference>
<name>A0A0F9JUS6_9ZZZZ</name>
<dbReference type="AlphaFoldDB" id="A0A0F9JUS6"/>
<proteinExistence type="predicted"/>
<feature type="non-terminal residue" evidence="1">
    <location>
        <position position="131"/>
    </location>
</feature>
<protein>
    <submittedName>
        <fullName evidence="1">Uncharacterized protein</fullName>
    </submittedName>
</protein>
<organism evidence="1">
    <name type="scientific">marine sediment metagenome</name>
    <dbReference type="NCBI Taxonomy" id="412755"/>
    <lineage>
        <taxon>unclassified sequences</taxon>
        <taxon>metagenomes</taxon>
        <taxon>ecological metagenomes</taxon>
    </lineage>
</organism>
<dbReference type="EMBL" id="LAZR01015342">
    <property type="protein sequence ID" value="KKM13608.1"/>
    <property type="molecule type" value="Genomic_DNA"/>
</dbReference>